<evidence type="ECO:0000313" key="2">
    <source>
        <dbReference type="EMBL" id="MFC0566072.1"/>
    </source>
</evidence>
<dbReference type="Pfam" id="PF05050">
    <property type="entry name" value="Methyltransf_21"/>
    <property type="match status" value="1"/>
</dbReference>
<proteinExistence type="predicted"/>
<feature type="domain" description="Methyltransferase FkbM" evidence="1">
    <location>
        <begin position="47"/>
        <end position="187"/>
    </location>
</feature>
<organism evidence="2 3">
    <name type="scientific">Plantactinospora siamensis</name>
    <dbReference type="NCBI Taxonomy" id="555372"/>
    <lineage>
        <taxon>Bacteria</taxon>
        <taxon>Bacillati</taxon>
        <taxon>Actinomycetota</taxon>
        <taxon>Actinomycetes</taxon>
        <taxon>Micromonosporales</taxon>
        <taxon>Micromonosporaceae</taxon>
        <taxon>Plantactinospora</taxon>
    </lineage>
</organism>
<evidence type="ECO:0000313" key="3">
    <source>
        <dbReference type="Proteomes" id="UP001589894"/>
    </source>
</evidence>
<dbReference type="NCBIfam" id="TIGR01444">
    <property type="entry name" value="fkbM_fam"/>
    <property type="match status" value="1"/>
</dbReference>
<dbReference type="InterPro" id="IPR006342">
    <property type="entry name" value="FkbM_mtfrase"/>
</dbReference>
<keyword evidence="2" id="KW-0489">Methyltransferase</keyword>
<protein>
    <submittedName>
        <fullName evidence="2">FkbM family methyltransferase</fullName>
    </submittedName>
</protein>
<dbReference type="SUPFAM" id="SSF53335">
    <property type="entry name" value="S-adenosyl-L-methionine-dependent methyltransferases"/>
    <property type="match status" value="1"/>
</dbReference>
<keyword evidence="2" id="KW-0808">Transferase</keyword>
<keyword evidence="3" id="KW-1185">Reference proteome</keyword>
<sequence>MLGELLADPSMSRLRRSLTLSYADPAVGAGLDALYADFVRPGDLVFDLGAHVGDRTGSFRRLGARVVAVEPQPLCVRALRALYGPDDRVTVVEAACGARPGRTRLHVNSVNPTVSTASPHFVRAAHGADGWRHEVWDEELEVPLVTVDGLIDRFGVPAFVKIDVEGLEDQVLAGLTRPLAALSFEITTIQRELAVTCLSRLTGLGFARFNLALGDAMSLAPDDWRSAAELAACLRALPDEANSGDVYCRPA</sequence>
<dbReference type="PANTHER" id="PTHR34203">
    <property type="entry name" value="METHYLTRANSFERASE, FKBM FAMILY PROTEIN"/>
    <property type="match status" value="1"/>
</dbReference>
<dbReference type="InterPro" id="IPR029063">
    <property type="entry name" value="SAM-dependent_MTases_sf"/>
</dbReference>
<evidence type="ECO:0000259" key="1">
    <source>
        <dbReference type="Pfam" id="PF05050"/>
    </source>
</evidence>
<dbReference type="Gene3D" id="3.40.50.150">
    <property type="entry name" value="Vaccinia Virus protein VP39"/>
    <property type="match status" value="1"/>
</dbReference>
<dbReference type="Proteomes" id="UP001589894">
    <property type="component" value="Unassembled WGS sequence"/>
</dbReference>
<accession>A0ABV6NZ71</accession>
<name>A0ABV6NZ71_9ACTN</name>
<reference evidence="2 3" key="1">
    <citation type="submission" date="2024-09" db="EMBL/GenBank/DDBJ databases">
        <authorList>
            <person name="Sun Q."/>
            <person name="Mori K."/>
        </authorList>
    </citation>
    <scope>NUCLEOTIDE SEQUENCE [LARGE SCALE GENOMIC DNA]</scope>
    <source>
        <strain evidence="2 3">TBRC 2205</strain>
    </source>
</reference>
<dbReference type="PANTHER" id="PTHR34203:SF15">
    <property type="entry name" value="SLL1173 PROTEIN"/>
    <property type="match status" value="1"/>
</dbReference>
<comment type="caution">
    <text evidence="2">The sequence shown here is derived from an EMBL/GenBank/DDBJ whole genome shotgun (WGS) entry which is preliminary data.</text>
</comment>
<dbReference type="RefSeq" id="WP_377340469.1">
    <property type="nucleotide sequence ID" value="NZ_JBHLUE010000016.1"/>
</dbReference>
<dbReference type="GO" id="GO:0032259">
    <property type="term" value="P:methylation"/>
    <property type="evidence" value="ECO:0007669"/>
    <property type="project" value="UniProtKB-KW"/>
</dbReference>
<dbReference type="EMBL" id="JBHLUE010000016">
    <property type="protein sequence ID" value="MFC0566072.1"/>
    <property type="molecule type" value="Genomic_DNA"/>
</dbReference>
<gene>
    <name evidence="2" type="ORF">ACFFHU_18270</name>
</gene>
<dbReference type="GO" id="GO:0008168">
    <property type="term" value="F:methyltransferase activity"/>
    <property type="evidence" value="ECO:0007669"/>
    <property type="project" value="UniProtKB-KW"/>
</dbReference>
<dbReference type="InterPro" id="IPR052514">
    <property type="entry name" value="SAM-dependent_MTase"/>
</dbReference>